<gene>
    <name evidence="1" type="ORF">QFC21_002916</name>
</gene>
<dbReference type="Proteomes" id="UP001227268">
    <property type="component" value="Unassembled WGS sequence"/>
</dbReference>
<dbReference type="EMBL" id="JASBWT010000008">
    <property type="protein sequence ID" value="KAJ9102516.1"/>
    <property type="molecule type" value="Genomic_DNA"/>
</dbReference>
<keyword evidence="2" id="KW-1185">Reference proteome</keyword>
<proteinExistence type="predicted"/>
<evidence type="ECO:0000313" key="1">
    <source>
        <dbReference type="EMBL" id="KAJ9102516.1"/>
    </source>
</evidence>
<sequence>MTSDDDKWNRLTAWMQDLSQGQWKLEDQKVTFREVPDLVSVGAGRGLFATQDIEPGSTILTIPAVTLLHPRNIERADHQAQTAKAPSPLTVPYRMLPHSAINKRPGGTAMKQVETRITTTEALALYLSLNRPLATQTADSAYRPWAAYLDALPVSFRPWHPLTWLVKPPSDDANHQDWDKMNDLAENYLPKTAYDKLQGVLERYKRHAAMLRNGVPMVLQEEPEEKLERRWSQVTEEDLLWGWLNVNTRTLYLQLDMPPIPNTAYADRSVTGGRTRTEPDSEQQNHAMAPLLDLANHSHLHMENGYSEADADASRRPQLCAVHLVEESATTSSKSGIKSDAPPGWRKRTFEVSAPKNAGIKKGDEIVFAYGPHSDETLFAEYGFVPLEGENPWNEVVVDDLINAAWQKRETRTMVALKSEVLEMNGYLDEYTMHAYPSPPHPSYRLLTALRLMYIQVPEAALQKYIDNPTNKEVHPALQAFLELLMGALDKISDDNEKAVRDCIRNVCLEALERIEQKLTALQLLHQPRTFGDVADAIRMVERLWVDNQSIFHGVMQSIDQGVIF</sequence>
<evidence type="ECO:0000313" key="2">
    <source>
        <dbReference type="Proteomes" id="UP001227268"/>
    </source>
</evidence>
<reference evidence="1" key="1">
    <citation type="submission" date="2023-04" db="EMBL/GenBank/DDBJ databases">
        <title>Draft Genome sequencing of Naganishia species isolated from polar environments using Oxford Nanopore Technology.</title>
        <authorList>
            <person name="Leo P."/>
            <person name="Venkateswaran K."/>
        </authorList>
    </citation>
    <scope>NUCLEOTIDE SEQUENCE</scope>
    <source>
        <strain evidence="1">MNA-CCFEE 5423</strain>
    </source>
</reference>
<protein>
    <submittedName>
        <fullName evidence="1">Uncharacterized protein</fullName>
    </submittedName>
</protein>
<organism evidence="1 2">
    <name type="scientific">Naganishia friedmannii</name>
    <dbReference type="NCBI Taxonomy" id="89922"/>
    <lineage>
        <taxon>Eukaryota</taxon>
        <taxon>Fungi</taxon>
        <taxon>Dikarya</taxon>
        <taxon>Basidiomycota</taxon>
        <taxon>Agaricomycotina</taxon>
        <taxon>Tremellomycetes</taxon>
        <taxon>Filobasidiales</taxon>
        <taxon>Filobasidiaceae</taxon>
        <taxon>Naganishia</taxon>
    </lineage>
</organism>
<name>A0ACC2VTR8_9TREE</name>
<accession>A0ACC2VTR8</accession>
<comment type="caution">
    <text evidence="1">The sequence shown here is derived from an EMBL/GenBank/DDBJ whole genome shotgun (WGS) entry which is preliminary data.</text>
</comment>